<evidence type="ECO:0000313" key="1">
    <source>
        <dbReference type="EMBL" id="QOV38128.1"/>
    </source>
</evidence>
<dbReference type="SUPFAM" id="SSF100950">
    <property type="entry name" value="NagB/RpiA/CoA transferase-like"/>
    <property type="match status" value="1"/>
</dbReference>
<reference evidence="1 2" key="1">
    <citation type="submission" date="2020-10" db="EMBL/GenBank/DDBJ databases">
        <title>Streptomyces ferrugineus complate genome analysis.</title>
        <authorList>
            <person name="Anwar N."/>
        </authorList>
    </citation>
    <scope>NUCLEOTIDE SEQUENCE [LARGE SCALE GENOMIC DNA]</scope>
    <source>
        <strain evidence="1 2">CCTCC AA2014009</strain>
    </source>
</reference>
<dbReference type="PANTHER" id="PTHR13017">
    <property type="entry name" value="5-FORMYLTETRAHYDROFOLATE CYCLO-LIGASE-RELATED"/>
    <property type="match status" value="1"/>
</dbReference>
<dbReference type="InterPro" id="IPR037171">
    <property type="entry name" value="NagB/RpiA_transferase-like"/>
</dbReference>
<proteinExistence type="predicted"/>
<dbReference type="GO" id="GO:0016874">
    <property type="term" value="F:ligase activity"/>
    <property type="evidence" value="ECO:0007669"/>
    <property type="project" value="UniProtKB-KW"/>
</dbReference>
<dbReference type="PANTHER" id="PTHR13017:SF0">
    <property type="entry name" value="METHENYLTETRAHYDROFOLATE SYNTHASE DOMAIN-CONTAINING PROTEIN"/>
    <property type="match status" value="1"/>
</dbReference>
<dbReference type="InterPro" id="IPR002698">
    <property type="entry name" value="FTHF_cligase"/>
</dbReference>
<sequence>MKEPDVRTHLDQDKQRVRERVWDLLDAEDAVLDATAHGRIPNFKGSEAAAHRLAELPAWRDARVVKAVPDKAQLPVRARALTEGKTVFMAVPKLADPHPFYLLDPAALPVPPQEAASSKVAATVAPRIDVADLQPVDMVVVGSVAVNRAGVRIGKGAGYSDLEFAFLMEAGLISNRTVVVSTVHSLQVLDEELPATDHDFGVDLIVTPDEVISCPAPHRPAGLVWEHLDAAKIAAIPVLAARAPANGR</sequence>
<dbReference type="RefSeq" id="WP_194045705.1">
    <property type="nucleotide sequence ID" value="NZ_CP063373.1"/>
</dbReference>
<gene>
    <name evidence="1" type="ORF">IM697_06965</name>
</gene>
<dbReference type="KEGG" id="sfeu:IM697_06965"/>
<keyword evidence="2" id="KW-1185">Reference proteome</keyword>
<keyword evidence="1" id="KW-0436">Ligase</keyword>
<dbReference type="EMBL" id="CP063373">
    <property type="protein sequence ID" value="QOV38128.1"/>
    <property type="molecule type" value="Genomic_DNA"/>
</dbReference>
<protein>
    <submittedName>
        <fullName evidence="1">5-formyltetrahydrofolate cyclo-ligase</fullName>
    </submittedName>
</protein>
<dbReference type="Proteomes" id="UP000594205">
    <property type="component" value="Chromosome"/>
</dbReference>
<dbReference type="GO" id="GO:0005737">
    <property type="term" value="C:cytoplasm"/>
    <property type="evidence" value="ECO:0007669"/>
    <property type="project" value="TreeGrafter"/>
</dbReference>
<evidence type="ECO:0000313" key="2">
    <source>
        <dbReference type="Proteomes" id="UP000594205"/>
    </source>
</evidence>
<dbReference type="AlphaFoldDB" id="A0A7M2SRN2"/>
<accession>A0A7M2SRN2</accession>
<dbReference type="InterPro" id="IPR024185">
    <property type="entry name" value="FTHF_cligase-like_sf"/>
</dbReference>
<organism evidence="1 2">
    <name type="scientific">Streptomyces ferrugineus</name>
    <dbReference type="NCBI Taxonomy" id="1413221"/>
    <lineage>
        <taxon>Bacteria</taxon>
        <taxon>Bacillati</taxon>
        <taxon>Actinomycetota</taxon>
        <taxon>Actinomycetes</taxon>
        <taxon>Kitasatosporales</taxon>
        <taxon>Streptomycetaceae</taxon>
        <taxon>Streptomyces</taxon>
    </lineage>
</organism>
<dbReference type="Gene3D" id="3.40.50.10420">
    <property type="entry name" value="NagB/RpiA/CoA transferase-like"/>
    <property type="match status" value="1"/>
</dbReference>
<name>A0A7M2SRN2_9ACTN</name>
<dbReference type="Pfam" id="PF01812">
    <property type="entry name" value="5-FTHF_cyc-lig"/>
    <property type="match status" value="1"/>
</dbReference>